<evidence type="ECO:0000313" key="9">
    <source>
        <dbReference type="Proteomes" id="UP000659654"/>
    </source>
</evidence>
<sequence length="297" mass="32950">MPFSKVLGGSFKLLDGHQIPLFGLGTWQLESSSECVTALDAAFASGYRLFDTAKYYRNERQLGDALKTVLPKHGLRREDIFIETKANISNSSNVAGGITDMVEDSLHKLGTDYLDLVLIHYPKNWGVSDKRSANRKDRSEAFGALEALQSAGKIRSVGVSNFEASHIDQLVQDGHSKPVVNQCEFHPHLTRPDLVEYCKKNGILFQAHTPLAFHSRGLVGDPTVKELMSKYNIGFEQLMLVFPIKQGIGVVPKSSNPKRIAANIQSVNVPISSEDIERLNRLNQGRHYSDCSGWDVL</sequence>
<feature type="active site" description="Proton donor" evidence="4">
    <location>
        <position position="56"/>
    </location>
</feature>
<evidence type="ECO:0000313" key="8">
    <source>
        <dbReference type="EMBL" id="CAD5227527.1"/>
    </source>
</evidence>
<dbReference type="InterPro" id="IPR018170">
    <property type="entry name" value="Aldo/ket_reductase_CS"/>
</dbReference>
<reference evidence="8" key="1">
    <citation type="submission" date="2020-09" db="EMBL/GenBank/DDBJ databases">
        <authorList>
            <person name="Kikuchi T."/>
        </authorList>
    </citation>
    <scope>NUCLEOTIDE SEQUENCE</scope>
    <source>
        <strain evidence="8">Ka4C1</strain>
    </source>
</reference>
<dbReference type="PROSITE" id="PS00062">
    <property type="entry name" value="ALDOKETO_REDUCTASE_2"/>
    <property type="match status" value="1"/>
</dbReference>
<dbReference type="PROSITE" id="PS00798">
    <property type="entry name" value="ALDOKETO_REDUCTASE_1"/>
    <property type="match status" value="1"/>
</dbReference>
<protein>
    <submittedName>
        <fullName evidence="8">(pine wood nematode) hypothetical protein</fullName>
    </submittedName>
</protein>
<keyword evidence="3" id="KW-0560">Oxidoreductase</keyword>
<name>A0A7I8WVU4_BURXY</name>
<feature type="site" description="Lowers pKa of active site Tyr" evidence="6">
    <location>
        <position position="85"/>
    </location>
</feature>
<dbReference type="EMBL" id="CAJFDI010000004">
    <property type="protein sequence ID" value="CAD5227527.1"/>
    <property type="molecule type" value="Genomic_DNA"/>
</dbReference>
<dbReference type="OrthoDB" id="416253at2759"/>
<evidence type="ECO:0000256" key="4">
    <source>
        <dbReference type="PIRSR" id="PIRSR000097-1"/>
    </source>
</evidence>
<dbReference type="InterPro" id="IPR036812">
    <property type="entry name" value="NAD(P)_OxRdtase_dom_sf"/>
</dbReference>
<dbReference type="Proteomes" id="UP000582659">
    <property type="component" value="Unassembled WGS sequence"/>
</dbReference>
<evidence type="ECO:0000256" key="3">
    <source>
        <dbReference type="ARBA" id="ARBA00023002"/>
    </source>
</evidence>
<dbReference type="Gene3D" id="3.20.20.100">
    <property type="entry name" value="NADP-dependent oxidoreductase domain"/>
    <property type="match status" value="1"/>
</dbReference>
<comment type="caution">
    <text evidence="8">The sequence shown here is derived from an EMBL/GenBank/DDBJ whole genome shotgun (WGS) entry which is preliminary data.</text>
</comment>
<dbReference type="PANTHER" id="PTHR43827">
    <property type="entry name" value="2,5-DIKETO-D-GLUCONIC ACID REDUCTASE"/>
    <property type="match status" value="1"/>
</dbReference>
<dbReference type="PIRSF" id="PIRSF000097">
    <property type="entry name" value="AKR"/>
    <property type="match status" value="1"/>
</dbReference>
<gene>
    <name evidence="8" type="ORF">BXYJ_LOCUS9994</name>
</gene>
<feature type="binding site" evidence="5">
    <location>
        <position position="120"/>
    </location>
    <ligand>
        <name>substrate</name>
    </ligand>
</feature>
<keyword evidence="2" id="KW-0521">NADP</keyword>
<dbReference type="AlphaFoldDB" id="A0A7I8WVU4"/>
<dbReference type="Proteomes" id="UP000659654">
    <property type="component" value="Unassembled WGS sequence"/>
</dbReference>
<evidence type="ECO:0000256" key="6">
    <source>
        <dbReference type="PIRSR" id="PIRSR000097-3"/>
    </source>
</evidence>
<dbReference type="PRINTS" id="PR00069">
    <property type="entry name" value="ALDKETRDTASE"/>
</dbReference>
<dbReference type="PANTHER" id="PTHR43827:SF3">
    <property type="entry name" value="NADP-DEPENDENT OXIDOREDUCTASE DOMAIN-CONTAINING PROTEIN"/>
    <property type="match status" value="1"/>
</dbReference>
<dbReference type="InterPro" id="IPR020471">
    <property type="entry name" value="AKR"/>
</dbReference>
<accession>A0A7I8WVU4</accession>
<evidence type="ECO:0000256" key="5">
    <source>
        <dbReference type="PIRSR" id="PIRSR000097-2"/>
    </source>
</evidence>
<dbReference type="EMBL" id="CAJFCV020000004">
    <property type="protein sequence ID" value="CAG9117843.1"/>
    <property type="molecule type" value="Genomic_DNA"/>
</dbReference>
<dbReference type="FunFam" id="3.20.20.100:FF:000002">
    <property type="entry name" value="2,5-diketo-D-gluconic acid reductase A"/>
    <property type="match status" value="1"/>
</dbReference>
<proteinExistence type="inferred from homology"/>
<dbReference type="InterPro" id="IPR023210">
    <property type="entry name" value="NADP_OxRdtase_dom"/>
</dbReference>
<dbReference type="SMR" id="A0A7I8WVU4"/>
<organism evidence="8 9">
    <name type="scientific">Bursaphelenchus xylophilus</name>
    <name type="common">Pinewood nematode worm</name>
    <name type="synonym">Aphelenchoides xylophilus</name>
    <dbReference type="NCBI Taxonomy" id="6326"/>
    <lineage>
        <taxon>Eukaryota</taxon>
        <taxon>Metazoa</taxon>
        <taxon>Ecdysozoa</taxon>
        <taxon>Nematoda</taxon>
        <taxon>Chromadorea</taxon>
        <taxon>Rhabditida</taxon>
        <taxon>Tylenchina</taxon>
        <taxon>Tylenchomorpha</taxon>
        <taxon>Aphelenchoidea</taxon>
        <taxon>Aphelenchoididae</taxon>
        <taxon>Bursaphelenchus</taxon>
    </lineage>
</organism>
<dbReference type="CDD" id="cd19071">
    <property type="entry name" value="AKR_AKR1-5-like"/>
    <property type="match status" value="1"/>
</dbReference>
<evidence type="ECO:0000256" key="1">
    <source>
        <dbReference type="ARBA" id="ARBA00007905"/>
    </source>
</evidence>
<evidence type="ECO:0000256" key="2">
    <source>
        <dbReference type="ARBA" id="ARBA00022857"/>
    </source>
</evidence>
<evidence type="ECO:0000259" key="7">
    <source>
        <dbReference type="Pfam" id="PF00248"/>
    </source>
</evidence>
<feature type="domain" description="NADP-dependent oxidoreductase" evidence="7">
    <location>
        <begin position="23"/>
        <end position="283"/>
    </location>
</feature>
<dbReference type="Pfam" id="PF00248">
    <property type="entry name" value="Aldo_ket_red"/>
    <property type="match status" value="1"/>
</dbReference>
<keyword evidence="9" id="KW-1185">Reference proteome</keyword>
<dbReference type="GO" id="GO:0016616">
    <property type="term" value="F:oxidoreductase activity, acting on the CH-OH group of donors, NAD or NADP as acceptor"/>
    <property type="evidence" value="ECO:0007669"/>
    <property type="project" value="UniProtKB-ARBA"/>
</dbReference>
<dbReference type="SUPFAM" id="SSF51430">
    <property type="entry name" value="NAD(P)-linked oxidoreductase"/>
    <property type="match status" value="1"/>
</dbReference>
<comment type="similarity">
    <text evidence="1">Belongs to the aldo/keto reductase family.</text>
</comment>